<evidence type="ECO:0000313" key="2">
    <source>
        <dbReference type="EMBL" id="GAA0144112.1"/>
    </source>
</evidence>
<dbReference type="CDD" id="cd02947">
    <property type="entry name" value="TRX_family"/>
    <property type="match status" value="1"/>
</dbReference>
<evidence type="ECO:0000259" key="1">
    <source>
        <dbReference type="PROSITE" id="PS51352"/>
    </source>
</evidence>
<feature type="domain" description="Thioredoxin" evidence="1">
    <location>
        <begin position="1"/>
        <end position="126"/>
    </location>
</feature>
<evidence type="ECO:0000313" key="3">
    <source>
        <dbReference type="Proteomes" id="UP001454036"/>
    </source>
</evidence>
<proteinExistence type="predicted"/>
<dbReference type="InterPro" id="IPR013766">
    <property type="entry name" value="Thioredoxin_domain"/>
</dbReference>
<dbReference type="InterPro" id="IPR050620">
    <property type="entry name" value="Thioredoxin_H-type-like"/>
</dbReference>
<gene>
    <name evidence="2" type="ORF">LIER_42788</name>
</gene>
<dbReference type="InterPro" id="IPR036249">
    <property type="entry name" value="Thioredoxin-like_sf"/>
</dbReference>
<dbReference type="AlphaFoldDB" id="A0AAV3NXF5"/>
<dbReference type="Proteomes" id="UP001454036">
    <property type="component" value="Unassembled WGS sequence"/>
</dbReference>
<protein>
    <submittedName>
        <fullName evidence="2">Oxidoreductase</fullName>
    </submittedName>
</protein>
<dbReference type="PRINTS" id="PR00421">
    <property type="entry name" value="THIOREDOXIN"/>
</dbReference>
<dbReference type="SUPFAM" id="SSF52833">
    <property type="entry name" value="Thioredoxin-like"/>
    <property type="match status" value="1"/>
</dbReference>
<reference evidence="2 3" key="1">
    <citation type="submission" date="2024-01" db="EMBL/GenBank/DDBJ databases">
        <title>The complete chloroplast genome sequence of Lithospermum erythrorhizon: insights into the phylogenetic relationship among Boraginaceae species and the maternal lineages of purple gromwells.</title>
        <authorList>
            <person name="Okada T."/>
            <person name="Watanabe K."/>
        </authorList>
    </citation>
    <scope>NUCLEOTIDE SEQUENCE [LARGE SCALE GENOMIC DNA]</scope>
</reference>
<comment type="caution">
    <text evidence="2">The sequence shown here is derived from an EMBL/GenBank/DDBJ whole genome shotgun (WGS) entry which is preliminary data.</text>
</comment>
<dbReference type="Gene3D" id="3.40.30.10">
    <property type="entry name" value="Glutaredoxin"/>
    <property type="match status" value="1"/>
</dbReference>
<dbReference type="InterPro" id="IPR017937">
    <property type="entry name" value="Thioredoxin_CS"/>
</dbReference>
<dbReference type="EMBL" id="BAABME010031052">
    <property type="protein sequence ID" value="GAA0144112.1"/>
    <property type="molecule type" value="Genomic_DNA"/>
</dbReference>
<dbReference type="PANTHER" id="PTHR10438">
    <property type="entry name" value="THIOREDOXIN"/>
    <property type="match status" value="1"/>
</dbReference>
<organism evidence="2 3">
    <name type="scientific">Lithospermum erythrorhizon</name>
    <name type="common">Purple gromwell</name>
    <name type="synonym">Lithospermum officinale var. erythrorhizon</name>
    <dbReference type="NCBI Taxonomy" id="34254"/>
    <lineage>
        <taxon>Eukaryota</taxon>
        <taxon>Viridiplantae</taxon>
        <taxon>Streptophyta</taxon>
        <taxon>Embryophyta</taxon>
        <taxon>Tracheophyta</taxon>
        <taxon>Spermatophyta</taxon>
        <taxon>Magnoliopsida</taxon>
        <taxon>eudicotyledons</taxon>
        <taxon>Gunneridae</taxon>
        <taxon>Pentapetalae</taxon>
        <taxon>asterids</taxon>
        <taxon>lamiids</taxon>
        <taxon>Boraginales</taxon>
        <taxon>Boraginaceae</taxon>
        <taxon>Boraginoideae</taxon>
        <taxon>Lithospermeae</taxon>
        <taxon>Lithospermum</taxon>
    </lineage>
</organism>
<dbReference type="Pfam" id="PF00085">
    <property type="entry name" value="Thioredoxin"/>
    <property type="match status" value="1"/>
</dbReference>
<dbReference type="PROSITE" id="PS00194">
    <property type="entry name" value="THIOREDOXIN_1"/>
    <property type="match status" value="1"/>
</dbReference>
<dbReference type="PANTHER" id="PTHR10438:SF463">
    <property type="entry name" value="THIOREDOXIN"/>
    <property type="match status" value="1"/>
</dbReference>
<keyword evidence="3" id="KW-1185">Reference proteome</keyword>
<accession>A0AAV3NXF5</accession>
<dbReference type="PROSITE" id="PS51352">
    <property type="entry name" value="THIOREDOXIN_2"/>
    <property type="match status" value="1"/>
</dbReference>
<name>A0AAV3NXF5_LITER</name>
<sequence length="126" mass="14548">MGLSFSTHHEDYVSAKRSQVIVFHSSSKWKIHFESLKETNKLMVIDFTASWCAPCRQIDPGVHDLAVKYTDVEFIKIDVDELMDVAEEFRVEAMPTFLLIKKGEVVDKVVGAKKEELQMKIDIHRH</sequence>